<organism evidence="11 12">
    <name type="scientific">Jiella endophytica</name>
    <dbReference type="NCBI Taxonomy" id="2558362"/>
    <lineage>
        <taxon>Bacteria</taxon>
        <taxon>Pseudomonadati</taxon>
        <taxon>Pseudomonadota</taxon>
        <taxon>Alphaproteobacteria</taxon>
        <taxon>Hyphomicrobiales</taxon>
        <taxon>Aurantimonadaceae</taxon>
        <taxon>Jiella</taxon>
    </lineage>
</organism>
<reference evidence="11 12" key="1">
    <citation type="submission" date="2019-03" db="EMBL/GenBank/DDBJ databases">
        <title>Jiella endophytica sp. nov., a novel endophytic bacterium isolated from root of Ficus microcarpa Linn. f.</title>
        <authorList>
            <person name="Tuo L."/>
        </authorList>
    </citation>
    <scope>NUCLEOTIDE SEQUENCE [LARGE SCALE GENOMIC DNA]</scope>
    <source>
        <strain evidence="11 12">CBS5Q-3</strain>
    </source>
</reference>
<feature type="domain" description="UmuC" evidence="8">
    <location>
        <begin position="42"/>
        <end position="161"/>
    </location>
</feature>
<dbReference type="InterPro" id="IPR043502">
    <property type="entry name" value="DNA/RNA_pol_sf"/>
</dbReference>
<name>A0A4Y8RUQ1_9HYPH</name>
<comment type="similarity">
    <text evidence="2">Belongs to the DNA polymerase type-Y family.</text>
</comment>
<evidence type="ECO:0000259" key="10">
    <source>
        <dbReference type="Pfam" id="PF20114"/>
    </source>
</evidence>
<proteinExistence type="inferred from homology"/>
<dbReference type="Proteomes" id="UP000298179">
    <property type="component" value="Unassembled WGS sequence"/>
</dbReference>
<dbReference type="RefSeq" id="WP_134760245.1">
    <property type="nucleotide sequence ID" value="NZ_SOZD01000001.1"/>
</dbReference>
<feature type="domain" description="DUF6504" evidence="10">
    <location>
        <begin position="438"/>
        <end position="512"/>
    </location>
</feature>
<evidence type="ECO:0000256" key="7">
    <source>
        <dbReference type="ARBA" id="ARBA00049244"/>
    </source>
</evidence>
<dbReference type="SUPFAM" id="SSF56672">
    <property type="entry name" value="DNA/RNA polymerases"/>
    <property type="match status" value="1"/>
</dbReference>
<evidence type="ECO:0000256" key="1">
    <source>
        <dbReference type="ARBA" id="ARBA00001946"/>
    </source>
</evidence>
<keyword evidence="12" id="KW-1185">Reference proteome</keyword>
<dbReference type="PANTHER" id="PTHR35369:SF2">
    <property type="entry name" value="BLR3025 PROTEIN"/>
    <property type="match status" value="1"/>
</dbReference>
<dbReference type="Pfam" id="PF20114">
    <property type="entry name" value="DUF6504"/>
    <property type="match status" value="1"/>
</dbReference>
<dbReference type="InterPro" id="IPR045443">
    <property type="entry name" value="DUF6504"/>
</dbReference>
<dbReference type="EMBL" id="SOZD01000001">
    <property type="protein sequence ID" value="TFF27537.1"/>
    <property type="molecule type" value="Genomic_DNA"/>
</dbReference>
<dbReference type="AlphaFoldDB" id="A0A4Y8RUQ1"/>
<dbReference type="GO" id="GO:0003684">
    <property type="term" value="F:damaged DNA binding"/>
    <property type="evidence" value="ECO:0007669"/>
    <property type="project" value="InterPro"/>
</dbReference>
<accession>A0A4Y8RUQ1</accession>
<comment type="caution">
    <text evidence="11">The sequence shown here is derived from an EMBL/GenBank/DDBJ whole genome shotgun (WGS) entry which is preliminary data.</text>
</comment>
<evidence type="ECO:0000256" key="3">
    <source>
        <dbReference type="ARBA" id="ARBA00011245"/>
    </source>
</evidence>
<dbReference type="InterPro" id="IPR043128">
    <property type="entry name" value="Rev_trsase/Diguanyl_cyclase"/>
</dbReference>
<comment type="cofactor">
    <cofactor evidence="1">
        <name>Mg(2+)</name>
        <dbReference type="ChEBI" id="CHEBI:18420"/>
    </cofactor>
</comment>
<evidence type="ECO:0000313" key="12">
    <source>
        <dbReference type="Proteomes" id="UP000298179"/>
    </source>
</evidence>
<protein>
    <recommendedName>
        <fullName evidence="4">DNA-directed DNA polymerase</fullName>
        <ecNumber evidence="4">2.7.7.7</ecNumber>
    </recommendedName>
</protein>
<dbReference type="OrthoDB" id="9788640at2"/>
<feature type="domain" description="DNA polymerase Y-family little finger" evidence="9">
    <location>
        <begin position="252"/>
        <end position="334"/>
    </location>
</feature>
<evidence type="ECO:0000256" key="6">
    <source>
        <dbReference type="ARBA" id="ARBA00025589"/>
    </source>
</evidence>
<dbReference type="InterPro" id="IPR050356">
    <property type="entry name" value="SulA_CellDiv_inhibitor"/>
</dbReference>
<comment type="subunit">
    <text evidence="3">Monomer.</text>
</comment>
<comment type="catalytic activity">
    <reaction evidence="7">
        <text>DNA(n) + a 2'-deoxyribonucleoside 5'-triphosphate = DNA(n+1) + diphosphate</text>
        <dbReference type="Rhea" id="RHEA:22508"/>
        <dbReference type="Rhea" id="RHEA-COMP:17339"/>
        <dbReference type="Rhea" id="RHEA-COMP:17340"/>
        <dbReference type="ChEBI" id="CHEBI:33019"/>
        <dbReference type="ChEBI" id="CHEBI:61560"/>
        <dbReference type="ChEBI" id="CHEBI:173112"/>
        <dbReference type="EC" id="2.7.7.7"/>
    </reaction>
</comment>
<comment type="function">
    <text evidence="6">Poorly processive, error-prone DNA polymerase involved in untargeted mutagenesis. Copies undamaged DNA at stalled replication forks, which arise in vivo from mismatched or misaligned primer ends. These misaligned primers can be extended by PolIV. Exhibits no 3'-5' exonuclease (proofreading) activity. May be involved in translesional synthesis, in conjunction with the beta clamp from PolIII.</text>
</comment>
<dbReference type="InterPro" id="IPR017961">
    <property type="entry name" value="DNA_pol_Y-fam_little_finger"/>
</dbReference>
<dbReference type="PANTHER" id="PTHR35369">
    <property type="entry name" value="BLR3025 PROTEIN-RELATED"/>
    <property type="match status" value="1"/>
</dbReference>
<dbReference type="Pfam" id="PF11799">
    <property type="entry name" value="IMS_C"/>
    <property type="match status" value="1"/>
</dbReference>
<evidence type="ECO:0000256" key="5">
    <source>
        <dbReference type="ARBA" id="ARBA00022763"/>
    </source>
</evidence>
<dbReference type="Gene3D" id="3.30.70.270">
    <property type="match status" value="1"/>
</dbReference>
<gene>
    <name evidence="11" type="ORF">E3C22_03510</name>
</gene>
<evidence type="ECO:0000259" key="8">
    <source>
        <dbReference type="Pfam" id="PF00817"/>
    </source>
</evidence>
<dbReference type="Gene3D" id="3.40.1170.60">
    <property type="match status" value="1"/>
</dbReference>
<dbReference type="EC" id="2.7.7.7" evidence="4"/>
<evidence type="ECO:0000313" key="11">
    <source>
        <dbReference type="EMBL" id="TFF27537.1"/>
    </source>
</evidence>
<evidence type="ECO:0000256" key="2">
    <source>
        <dbReference type="ARBA" id="ARBA00010945"/>
    </source>
</evidence>
<sequence>MRRVVSLFLPTFPTDRLRRLPNRQGAEPGHDGSAATVDLPLVLIGRQKNRRVVTAADGAARAGGLRVGMAAATATALVAELAAEEHDPAADAEALEKLAFWVLERFSPIVAVDGTDGIVIDSTGADHLHGGEAAMLEALVGRLAAAGIAARAAVADSWGAAHALARHGGDTVVVAPKRHGAAILATLPVEALRLLPETVEALRDLGLASIGDLLAAPRAPLALRFGEALTRRLDQASGRRSEPIEPLRLAETIAARRNFAEPIGAAETIARHVGRLVVALCADLEENGLGVRRLDLLCRRVDDRIEAVRVSTARPVRDIARLTRLLCDKIETIAPGFGIETMTLLATLAEPLTPHQKLAALTEEILPDVSSLIDTIANRVGAERLYRLAPVESDVPERSVRRIAPLAPENGESWRLDWPRPSRLLKRPEPIETMALLPDHPPVSFTWRGVRRRVRKADGPERIFGEWWKRDAELAAVRDYFQVEAEDGERFWIFRAGNGEDMATGSQRWFLHGLFG</sequence>
<dbReference type="InterPro" id="IPR001126">
    <property type="entry name" value="UmuC"/>
</dbReference>
<evidence type="ECO:0000256" key="4">
    <source>
        <dbReference type="ARBA" id="ARBA00012417"/>
    </source>
</evidence>
<dbReference type="CDD" id="cd03468">
    <property type="entry name" value="PolY_like"/>
    <property type="match status" value="1"/>
</dbReference>
<dbReference type="GO" id="GO:0006281">
    <property type="term" value="P:DNA repair"/>
    <property type="evidence" value="ECO:0007669"/>
    <property type="project" value="InterPro"/>
</dbReference>
<evidence type="ECO:0000259" key="9">
    <source>
        <dbReference type="Pfam" id="PF11799"/>
    </source>
</evidence>
<keyword evidence="5" id="KW-0227">DNA damage</keyword>
<dbReference type="Pfam" id="PF00817">
    <property type="entry name" value="IMS"/>
    <property type="match status" value="1"/>
</dbReference>